<feature type="compositionally biased region" description="Low complexity" evidence="7">
    <location>
        <begin position="760"/>
        <end position="774"/>
    </location>
</feature>
<dbReference type="GO" id="GO:0004527">
    <property type="term" value="F:exonuclease activity"/>
    <property type="evidence" value="ECO:0007669"/>
    <property type="project" value="UniProtKB-KW"/>
</dbReference>
<organism evidence="9 10">
    <name type="scientific">Rhizophagus clarus</name>
    <dbReference type="NCBI Taxonomy" id="94130"/>
    <lineage>
        <taxon>Eukaryota</taxon>
        <taxon>Fungi</taxon>
        <taxon>Fungi incertae sedis</taxon>
        <taxon>Mucoromycota</taxon>
        <taxon>Glomeromycotina</taxon>
        <taxon>Glomeromycetes</taxon>
        <taxon>Glomerales</taxon>
        <taxon>Glomeraceae</taxon>
        <taxon>Rhizophagus</taxon>
    </lineage>
</organism>
<feature type="compositionally biased region" description="Polar residues" evidence="7">
    <location>
        <begin position="775"/>
        <end position="798"/>
    </location>
</feature>
<comment type="similarity">
    <text evidence="2">Belongs to the REXO1/REXO3 family.</text>
</comment>
<evidence type="ECO:0000256" key="6">
    <source>
        <dbReference type="ARBA" id="ARBA00023242"/>
    </source>
</evidence>
<feature type="compositionally biased region" description="Basic residues" evidence="7">
    <location>
        <begin position="57"/>
        <end position="72"/>
    </location>
</feature>
<proteinExistence type="inferred from homology"/>
<evidence type="ECO:0000313" key="9">
    <source>
        <dbReference type="EMBL" id="GBC02053.1"/>
    </source>
</evidence>
<evidence type="ECO:0000313" key="10">
    <source>
        <dbReference type="Proteomes" id="UP000247702"/>
    </source>
</evidence>
<keyword evidence="5" id="KW-0269">Exonuclease</keyword>
<comment type="caution">
    <text evidence="9">The sequence shown here is derived from an EMBL/GenBank/DDBJ whole genome shotgun (WGS) entry which is preliminary data.</text>
</comment>
<feature type="region of interest" description="Disordered" evidence="7">
    <location>
        <begin position="685"/>
        <end position="714"/>
    </location>
</feature>
<feature type="region of interest" description="Disordered" evidence="7">
    <location>
        <begin position="739"/>
        <end position="798"/>
    </location>
</feature>
<comment type="subcellular location">
    <subcellularLocation>
        <location evidence="1">Nucleus</location>
    </subcellularLocation>
</comment>
<dbReference type="STRING" id="94130.A0A2Z6RMB6"/>
<feature type="region of interest" description="Disordered" evidence="7">
    <location>
        <begin position="596"/>
        <end position="615"/>
    </location>
</feature>
<dbReference type="Gene3D" id="3.30.420.10">
    <property type="entry name" value="Ribonuclease H-like superfamily/Ribonuclease H"/>
    <property type="match status" value="1"/>
</dbReference>
<dbReference type="GO" id="GO:0003676">
    <property type="term" value="F:nucleic acid binding"/>
    <property type="evidence" value="ECO:0007669"/>
    <property type="project" value="InterPro"/>
</dbReference>
<dbReference type="CDD" id="cd06145">
    <property type="entry name" value="REX1_like"/>
    <property type="match status" value="1"/>
</dbReference>
<feature type="compositionally biased region" description="Low complexity" evidence="7">
    <location>
        <begin position="601"/>
        <end position="615"/>
    </location>
</feature>
<protein>
    <recommendedName>
        <fullName evidence="8">Exonuclease domain-containing protein</fullName>
    </recommendedName>
</protein>
<evidence type="ECO:0000256" key="4">
    <source>
        <dbReference type="ARBA" id="ARBA00022801"/>
    </source>
</evidence>
<dbReference type="InterPro" id="IPR034922">
    <property type="entry name" value="REX1-like_exo"/>
</dbReference>
<dbReference type="Proteomes" id="UP000247702">
    <property type="component" value="Unassembled WGS sequence"/>
</dbReference>
<dbReference type="InterPro" id="IPR036397">
    <property type="entry name" value="RNaseH_sf"/>
</dbReference>
<dbReference type="AlphaFoldDB" id="A0A2Z6RMB6"/>
<feature type="compositionally biased region" description="Polar residues" evidence="7">
    <location>
        <begin position="627"/>
        <end position="644"/>
    </location>
</feature>
<dbReference type="PANTHER" id="PTHR12801">
    <property type="entry name" value="RNA EXONUCLEASE REXO1 / RECO3 FAMILY MEMBER-RELATED"/>
    <property type="match status" value="1"/>
</dbReference>
<dbReference type="EMBL" id="BEXD01003808">
    <property type="protein sequence ID" value="GBC02053.1"/>
    <property type="molecule type" value="Genomic_DNA"/>
</dbReference>
<reference evidence="9 10" key="1">
    <citation type="submission" date="2017-11" db="EMBL/GenBank/DDBJ databases">
        <title>The genome of Rhizophagus clarus HR1 reveals common genetic basis of auxotrophy among arbuscular mycorrhizal fungi.</title>
        <authorList>
            <person name="Kobayashi Y."/>
        </authorList>
    </citation>
    <scope>NUCLEOTIDE SEQUENCE [LARGE SCALE GENOMIC DNA]</scope>
    <source>
        <strain evidence="9 10">HR1</strain>
    </source>
</reference>
<evidence type="ECO:0000256" key="3">
    <source>
        <dbReference type="ARBA" id="ARBA00022722"/>
    </source>
</evidence>
<evidence type="ECO:0000256" key="5">
    <source>
        <dbReference type="ARBA" id="ARBA00022839"/>
    </source>
</evidence>
<dbReference type="PANTHER" id="PTHR12801:SF115">
    <property type="entry name" value="FI18136P1-RELATED"/>
    <property type="match status" value="1"/>
</dbReference>
<keyword evidence="10" id="KW-1185">Reference proteome</keyword>
<keyword evidence="4" id="KW-0378">Hydrolase</keyword>
<evidence type="ECO:0000256" key="1">
    <source>
        <dbReference type="ARBA" id="ARBA00004123"/>
    </source>
</evidence>
<gene>
    <name evidence="9" type="ORF">RclHR1_04430003</name>
</gene>
<feature type="compositionally biased region" description="Basic and acidic residues" evidence="7">
    <location>
        <begin position="7"/>
        <end position="22"/>
    </location>
</feature>
<evidence type="ECO:0000256" key="2">
    <source>
        <dbReference type="ARBA" id="ARBA00006357"/>
    </source>
</evidence>
<dbReference type="SMART" id="SM00479">
    <property type="entry name" value="EXOIII"/>
    <property type="match status" value="1"/>
</dbReference>
<name>A0A2Z6RMB6_9GLOM</name>
<dbReference type="FunFam" id="3.30.420.10:FF:000019">
    <property type="entry name" value="RNA exonuclease NEF-sp"/>
    <property type="match status" value="1"/>
</dbReference>
<feature type="region of interest" description="Disordered" evidence="7">
    <location>
        <begin position="627"/>
        <end position="650"/>
    </location>
</feature>
<evidence type="ECO:0000256" key="7">
    <source>
        <dbReference type="SAM" id="MobiDB-lite"/>
    </source>
</evidence>
<feature type="region of interest" description="Disordered" evidence="7">
    <location>
        <begin position="43"/>
        <end position="74"/>
    </location>
</feature>
<dbReference type="Pfam" id="PF00929">
    <property type="entry name" value="RNase_T"/>
    <property type="match status" value="1"/>
</dbReference>
<keyword evidence="6" id="KW-0539">Nucleus</keyword>
<sequence length="858" mass="96306">MNGRTKRPNEIEEKAETNNEKKSKVRKISTTLEFISSTRARLSEVSSEVKSEPFGPYHRKKTKGKKAKKRKKEEKTTASPQFFFDLNHWKIIDIKELQNLILHLLTDEGRCPEWLYIKNVEEIKKVVFLMIPGLGPSLFGLTAETAANAKGPLDWEKLQEKGLFGNSDLKLSEILPVLPKIFSHGCVTRAPGDTKRMFNPMGNLFNCYLSEAQKGSVKHQENPGDINERIYSCLLTPEEMVQNDYPLPTCMTKESQVLSDDWVEVPMKASDIFIEKEFIRKNFRILSIDCEMCKSNDLSVLTRVSIVDIGCNVVYDELVMPEEPITDYLTPFSGITEERLKGVTTNIKDVQKRLLELVDSDTVLIGHSLECDMKALKFAHPYVIDTSILYTNPGGIFNKSSLKMLAHQWLKRSIQVDEGKNVGHDSVEDAKAAMDLVKLKLDNGLNFDKSHESLIQRLERYNKTSAFIDYAGKVQLLGVNAKNSIKCTNDDEVFTDLENLPEHENDKLTTLRQLNDRIEKIYSRLPAHTAFIVSSGSGNAREWEKLFKKRMNSGVNWTVQDQEIYEKELQKGKIGLTFFRVKSDCENLDEEVTNPTIDKINSPANSGSNSGGLLTPPLSTLAMSKSGNGIGSTSESTNNHVSPPQSIPPKMGYVRPPPARHGSYDIPISNNDSPIPNGIPLYRSSSQGKQYPSQARRVRSATTLNTSHRPNHEDIIIKSKHIQSDSDNNNNLAVNLPRQRATSVSHMQRSPKPKFFAEESGPSSHLLTPSPLSSKFNQLSLQQNSPTRSGFTGNGANVQNTSISATMLNPAGPELRSLKMDKYRGNSEVYEDLTKTTDDLLQWLTLLDAGINQLLTRF</sequence>
<dbReference type="InterPro" id="IPR012337">
    <property type="entry name" value="RNaseH-like_sf"/>
</dbReference>
<dbReference type="SUPFAM" id="SSF53098">
    <property type="entry name" value="Ribonuclease H-like"/>
    <property type="match status" value="1"/>
</dbReference>
<feature type="domain" description="Exonuclease" evidence="8">
    <location>
        <begin position="284"/>
        <end position="446"/>
    </location>
</feature>
<dbReference type="InterPro" id="IPR013520">
    <property type="entry name" value="Ribonucl_H"/>
</dbReference>
<evidence type="ECO:0000259" key="8">
    <source>
        <dbReference type="SMART" id="SM00479"/>
    </source>
</evidence>
<keyword evidence="3" id="KW-0540">Nuclease</keyword>
<feature type="region of interest" description="Disordered" evidence="7">
    <location>
        <begin position="1"/>
        <end position="24"/>
    </location>
</feature>
<dbReference type="InterPro" id="IPR047021">
    <property type="entry name" value="REXO1/3/4-like"/>
</dbReference>
<dbReference type="GO" id="GO:0005634">
    <property type="term" value="C:nucleus"/>
    <property type="evidence" value="ECO:0007669"/>
    <property type="project" value="UniProtKB-SubCell"/>
</dbReference>
<accession>A0A2Z6RMB6</accession>